<gene>
    <name evidence="5" type="primary">LOC106070954</name>
</gene>
<keyword evidence="2" id="KW-0472">Membrane</keyword>
<dbReference type="AlphaFoldDB" id="A0A9W2ZGD2"/>
<name>A0A9W2ZGD2_BIOGL</name>
<feature type="signal peptide" evidence="3">
    <location>
        <begin position="1"/>
        <end position="19"/>
    </location>
</feature>
<feature type="chain" id="PRO_5040990492" evidence="3">
    <location>
        <begin position="20"/>
        <end position="231"/>
    </location>
</feature>
<evidence type="ECO:0000256" key="3">
    <source>
        <dbReference type="SAM" id="SignalP"/>
    </source>
</evidence>
<keyword evidence="2" id="KW-0812">Transmembrane</keyword>
<reference evidence="5" key="1">
    <citation type="submission" date="2025-08" db="UniProtKB">
        <authorList>
            <consortium name="RefSeq"/>
        </authorList>
    </citation>
    <scope>IDENTIFICATION</scope>
</reference>
<feature type="region of interest" description="Disordered" evidence="1">
    <location>
        <begin position="203"/>
        <end position="231"/>
    </location>
</feature>
<sequence length="231" mass="25486">MALAASVHILVHIVLVCVATSIGINCDCDTMECKESGKTSCLGHMCYTELHNNVITRGCDPTPLACENRKPVGIGNWPNLFCCKDKNFCNKYVVPLGAVQGTEAPLTTDDHVNPHQLTESNCSNSEAQLRRSAARVINPIYIAVPVAGVCVLLALVIFAMYLLRRRTDYHHDNFHHYQNDPSLAPKQIIVPHHCQCTCKKTEEETPCSKGNRCTDSERSSSGSETKLFLQS</sequence>
<dbReference type="GeneID" id="106070954"/>
<evidence type="ECO:0000256" key="2">
    <source>
        <dbReference type="SAM" id="Phobius"/>
    </source>
</evidence>
<evidence type="ECO:0000313" key="5">
    <source>
        <dbReference type="RefSeq" id="XP_055874012.1"/>
    </source>
</evidence>
<feature type="compositionally biased region" description="Polar residues" evidence="1">
    <location>
        <begin position="219"/>
        <end position="231"/>
    </location>
</feature>
<keyword evidence="2" id="KW-1133">Transmembrane helix</keyword>
<dbReference type="RefSeq" id="XP_055874012.1">
    <property type="nucleotide sequence ID" value="XM_056018037.1"/>
</dbReference>
<keyword evidence="3" id="KW-0732">Signal</keyword>
<protein>
    <submittedName>
        <fullName evidence="5">Uncharacterized protein LOC106070954</fullName>
    </submittedName>
</protein>
<feature type="transmembrane region" description="Helical" evidence="2">
    <location>
        <begin position="140"/>
        <end position="163"/>
    </location>
</feature>
<organism evidence="4 5">
    <name type="scientific">Biomphalaria glabrata</name>
    <name type="common">Bloodfluke planorb</name>
    <name type="synonym">Freshwater snail</name>
    <dbReference type="NCBI Taxonomy" id="6526"/>
    <lineage>
        <taxon>Eukaryota</taxon>
        <taxon>Metazoa</taxon>
        <taxon>Spiralia</taxon>
        <taxon>Lophotrochozoa</taxon>
        <taxon>Mollusca</taxon>
        <taxon>Gastropoda</taxon>
        <taxon>Heterobranchia</taxon>
        <taxon>Euthyneura</taxon>
        <taxon>Panpulmonata</taxon>
        <taxon>Hygrophila</taxon>
        <taxon>Lymnaeoidea</taxon>
        <taxon>Planorbidae</taxon>
        <taxon>Biomphalaria</taxon>
    </lineage>
</organism>
<dbReference type="Proteomes" id="UP001165740">
    <property type="component" value="Chromosome 1"/>
</dbReference>
<keyword evidence="4" id="KW-1185">Reference proteome</keyword>
<accession>A0A9W2ZGD2</accession>
<dbReference type="OMA" id="ITCACTT"/>
<evidence type="ECO:0000313" key="4">
    <source>
        <dbReference type="Proteomes" id="UP001165740"/>
    </source>
</evidence>
<proteinExistence type="predicted"/>
<evidence type="ECO:0000256" key="1">
    <source>
        <dbReference type="SAM" id="MobiDB-lite"/>
    </source>
</evidence>
<dbReference type="OrthoDB" id="6412674at2759"/>